<sequence length="120" mass="13368">MAYSGIEVVPPHDPEVRQPDLYTAHATGQSEKRGQVHGYYEVTNDATQKRIWGLRRTTFWLSAVLCTVIILAIAIGAGVGVSQRSQGIVPECTNHTCEVSNFDKGDQRPARTSRTWRRLS</sequence>
<gene>
    <name evidence="3" type="ORF">FH972_021811</name>
</gene>
<keyword evidence="2" id="KW-1133">Transmembrane helix</keyword>
<keyword evidence="2" id="KW-0812">Transmembrane</keyword>
<name>A0A5N6KQR9_9ROSI</name>
<evidence type="ECO:0000256" key="1">
    <source>
        <dbReference type="SAM" id="MobiDB-lite"/>
    </source>
</evidence>
<evidence type="ECO:0000313" key="3">
    <source>
        <dbReference type="EMBL" id="KAB8338867.1"/>
    </source>
</evidence>
<keyword evidence="4" id="KW-1185">Reference proteome</keyword>
<reference evidence="3 4" key="1">
    <citation type="submission" date="2019-06" db="EMBL/GenBank/DDBJ databases">
        <title>A chromosomal-level reference genome of Carpinus fangiana (Coryloideae, Betulaceae).</title>
        <authorList>
            <person name="Yang X."/>
            <person name="Wang Z."/>
            <person name="Zhang L."/>
            <person name="Hao G."/>
            <person name="Liu J."/>
            <person name="Yang Y."/>
        </authorList>
    </citation>
    <scope>NUCLEOTIDE SEQUENCE [LARGE SCALE GENOMIC DNA]</scope>
    <source>
        <strain evidence="3">Cfa_2016G</strain>
        <tissue evidence="3">Leaf</tissue>
    </source>
</reference>
<evidence type="ECO:0000256" key="2">
    <source>
        <dbReference type="SAM" id="Phobius"/>
    </source>
</evidence>
<protein>
    <submittedName>
        <fullName evidence="3">Uncharacterized protein</fullName>
    </submittedName>
</protein>
<dbReference type="EMBL" id="VIBQ01000010">
    <property type="protein sequence ID" value="KAB8338867.1"/>
    <property type="molecule type" value="Genomic_DNA"/>
</dbReference>
<organism evidence="3 4">
    <name type="scientific">Carpinus fangiana</name>
    <dbReference type="NCBI Taxonomy" id="176857"/>
    <lineage>
        <taxon>Eukaryota</taxon>
        <taxon>Viridiplantae</taxon>
        <taxon>Streptophyta</taxon>
        <taxon>Embryophyta</taxon>
        <taxon>Tracheophyta</taxon>
        <taxon>Spermatophyta</taxon>
        <taxon>Magnoliopsida</taxon>
        <taxon>eudicotyledons</taxon>
        <taxon>Gunneridae</taxon>
        <taxon>Pentapetalae</taxon>
        <taxon>rosids</taxon>
        <taxon>fabids</taxon>
        <taxon>Fagales</taxon>
        <taxon>Betulaceae</taxon>
        <taxon>Carpinus</taxon>
    </lineage>
</organism>
<evidence type="ECO:0000313" key="4">
    <source>
        <dbReference type="Proteomes" id="UP000327013"/>
    </source>
</evidence>
<comment type="caution">
    <text evidence="3">The sequence shown here is derived from an EMBL/GenBank/DDBJ whole genome shotgun (WGS) entry which is preliminary data.</text>
</comment>
<dbReference type="AlphaFoldDB" id="A0A5N6KQR9"/>
<feature type="region of interest" description="Disordered" evidence="1">
    <location>
        <begin position="100"/>
        <end position="120"/>
    </location>
</feature>
<proteinExistence type="predicted"/>
<keyword evidence="2" id="KW-0472">Membrane</keyword>
<accession>A0A5N6KQR9</accession>
<feature type="transmembrane region" description="Helical" evidence="2">
    <location>
        <begin position="59"/>
        <end position="81"/>
    </location>
</feature>
<dbReference type="Proteomes" id="UP000327013">
    <property type="component" value="Unassembled WGS sequence"/>
</dbReference>